<dbReference type="AlphaFoldDB" id="A0A9Q3CL19"/>
<feature type="region of interest" description="Disordered" evidence="1">
    <location>
        <begin position="1"/>
        <end position="25"/>
    </location>
</feature>
<evidence type="ECO:0000313" key="2">
    <source>
        <dbReference type="EMBL" id="MBW0484487.1"/>
    </source>
</evidence>
<name>A0A9Q3CL19_9BASI</name>
<dbReference type="Proteomes" id="UP000765509">
    <property type="component" value="Unassembled WGS sequence"/>
</dbReference>
<feature type="compositionally biased region" description="Basic and acidic residues" evidence="1">
    <location>
        <begin position="1"/>
        <end position="11"/>
    </location>
</feature>
<accession>A0A9Q3CL19</accession>
<proteinExistence type="predicted"/>
<dbReference type="EMBL" id="AVOT02007707">
    <property type="protein sequence ID" value="MBW0484487.1"/>
    <property type="molecule type" value="Genomic_DNA"/>
</dbReference>
<evidence type="ECO:0000256" key="1">
    <source>
        <dbReference type="SAM" id="MobiDB-lite"/>
    </source>
</evidence>
<evidence type="ECO:0000313" key="3">
    <source>
        <dbReference type="Proteomes" id="UP000765509"/>
    </source>
</evidence>
<organism evidence="2 3">
    <name type="scientific">Austropuccinia psidii MF-1</name>
    <dbReference type="NCBI Taxonomy" id="1389203"/>
    <lineage>
        <taxon>Eukaryota</taxon>
        <taxon>Fungi</taxon>
        <taxon>Dikarya</taxon>
        <taxon>Basidiomycota</taxon>
        <taxon>Pucciniomycotina</taxon>
        <taxon>Pucciniomycetes</taxon>
        <taxon>Pucciniales</taxon>
        <taxon>Sphaerophragmiaceae</taxon>
        <taxon>Austropuccinia</taxon>
    </lineage>
</organism>
<protein>
    <submittedName>
        <fullName evidence="2">Uncharacterized protein</fullName>
    </submittedName>
</protein>
<keyword evidence="3" id="KW-1185">Reference proteome</keyword>
<comment type="caution">
    <text evidence="2">The sequence shown here is derived from an EMBL/GenBank/DDBJ whole genome shotgun (WGS) entry which is preliminary data.</text>
</comment>
<sequence length="69" mass="7892">MEEAKNPDEPKRRPRNPTPPNWAESSKKFHLQLAWTGSYPPKAMRRLRASIGTMALSTINQEEVTESAR</sequence>
<gene>
    <name evidence="2" type="ORF">O181_024202</name>
</gene>
<reference evidence="2" key="1">
    <citation type="submission" date="2021-03" db="EMBL/GenBank/DDBJ databases">
        <title>Draft genome sequence of rust myrtle Austropuccinia psidii MF-1, a brazilian biotype.</title>
        <authorList>
            <person name="Quecine M.C."/>
            <person name="Pachon D.M.R."/>
            <person name="Bonatelli M.L."/>
            <person name="Correr F.H."/>
            <person name="Franceschini L.M."/>
            <person name="Leite T.F."/>
            <person name="Margarido G.R.A."/>
            <person name="Almeida C.A."/>
            <person name="Ferrarezi J.A."/>
            <person name="Labate C.A."/>
        </authorList>
    </citation>
    <scope>NUCLEOTIDE SEQUENCE</scope>
    <source>
        <strain evidence="2">MF-1</strain>
    </source>
</reference>